<dbReference type="PANTHER" id="PTHR43190:SF3">
    <property type="entry name" value="N-ACETYL-D-GLUCOSAMINE KINASE"/>
    <property type="match status" value="1"/>
</dbReference>
<comment type="caution">
    <text evidence="2">The sequence shown here is derived from an EMBL/GenBank/DDBJ whole genome shotgun (WGS) entry which is preliminary data.</text>
</comment>
<evidence type="ECO:0000259" key="1">
    <source>
        <dbReference type="Pfam" id="PF01869"/>
    </source>
</evidence>
<dbReference type="CDD" id="cd24082">
    <property type="entry name" value="ASKHA_NBD_GspK-like"/>
    <property type="match status" value="1"/>
</dbReference>
<name>E8M778_PHOS4</name>
<dbReference type="GeneID" id="95569443"/>
<accession>E8M778</accession>
<dbReference type="PANTHER" id="PTHR43190">
    <property type="entry name" value="N-ACETYL-D-GLUCOSAMINE KINASE"/>
    <property type="match status" value="1"/>
</dbReference>
<dbReference type="SUPFAM" id="SSF53067">
    <property type="entry name" value="Actin-like ATPase domain"/>
    <property type="match status" value="2"/>
</dbReference>
<dbReference type="eggNOG" id="COG2971">
    <property type="taxonomic scope" value="Bacteria"/>
</dbReference>
<protein>
    <submittedName>
        <fullName evidence="2">ATPase, BadF/BadG/BcrA/BcrD type</fullName>
    </submittedName>
</protein>
<dbReference type="InterPro" id="IPR052519">
    <property type="entry name" value="Euk-type_GlcNAc_Kinase"/>
</dbReference>
<dbReference type="Pfam" id="PF01869">
    <property type="entry name" value="BcrAD_BadFG"/>
    <property type="match status" value="1"/>
</dbReference>
<evidence type="ECO:0000313" key="2">
    <source>
        <dbReference type="EMBL" id="EGA70150.1"/>
    </source>
</evidence>
<dbReference type="InterPro" id="IPR002731">
    <property type="entry name" value="ATPase_BadF"/>
</dbReference>
<organism evidence="2 3">
    <name type="scientific">Vibrio sinaloensis DSM 21326</name>
    <dbReference type="NCBI Taxonomy" id="945550"/>
    <lineage>
        <taxon>Bacteria</taxon>
        <taxon>Pseudomonadati</taxon>
        <taxon>Pseudomonadota</taxon>
        <taxon>Gammaproteobacteria</taxon>
        <taxon>Vibrionales</taxon>
        <taxon>Vibrionaceae</taxon>
        <taxon>Vibrio</taxon>
        <taxon>Vibrio oreintalis group</taxon>
    </lineage>
</organism>
<dbReference type="AlphaFoldDB" id="E8M778"/>
<sequence length="292" mass="31262">MITHLLAIDGGGSKTALRLTSLEPLTADPFFTLTLGPSSLTQYGQQAIELLTKAIADCLKQHQLHAKQVSIVIGVAGAGNYELKQQLQTALTRYPHCLITSDAHISLLGANLGKPINVIALGTGSVASQLLPNGESRTYGGWGFPIGDQGGGAWLGQQAIRALINALEGHKLSPLTTYLQNEVGKTRSQIISWLNKASATEFAQFAPEIIGFSKQSCPDSQAILHQGRLNIDTLITKCCENNELDIAFLGSLSAYYQANLAEKWQPRVIQAKGDALDGATLLAKQQVDNCNE</sequence>
<dbReference type="OrthoDB" id="9816014at2"/>
<dbReference type="InterPro" id="IPR043129">
    <property type="entry name" value="ATPase_NBD"/>
</dbReference>
<feature type="domain" description="ATPase BadF/BadG/BcrA/BcrD type" evidence="1">
    <location>
        <begin position="8"/>
        <end position="224"/>
    </location>
</feature>
<dbReference type="Gene3D" id="3.30.420.40">
    <property type="match status" value="2"/>
</dbReference>
<dbReference type="Proteomes" id="UP000006228">
    <property type="component" value="Unassembled WGS sequence"/>
</dbReference>
<reference evidence="2 3" key="1">
    <citation type="journal article" date="2012" name="Int. J. Syst. Evol. Microbiol.">
        <title>Vibrio caribbeanicus sp. nov., isolated from the marine sponge Scleritoderma cyanea.</title>
        <authorList>
            <person name="Hoffmann M."/>
            <person name="Monday S.R."/>
            <person name="Allard M.W."/>
            <person name="Strain E.A."/>
            <person name="Whittaker P."/>
            <person name="Naum M."/>
            <person name="McCarthy P.J."/>
            <person name="Lopez J.V."/>
            <person name="Fischer M."/>
            <person name="Brown E.W."/>
        </authorList>
    </citation>
    <scope>NUCLEOTIDE SEQUENCE [LARGE SCALE GENOMIC DNA]</scope>
    <source>
        <strain evidence="3">DSMZ 21326</strain>
    </source>
</reference>
<proteinExistence type="predicted"/>
<gene>
    <name evidence="2" type="ORF">VISI1226_18051</name>
</gene>
<evidence type="ECO:0000313" key="3">
    <source>
        <dbReference type="Proteomes" id="UP000006228"/>
    </source>
</evidence>
<dbReference type="EMBL" id="AEVT01000062">
    <property type="protein sequence ID" value="EGA70150.1"/>
    <property type="molecule type" value="Genomic_DNA"/>
</dbReference>
<dbReference type="RefSeq" id="WP_008077184.1">
    <property type="nucleotide sequence ID" value="NZ_AEVT01000062.1"/>
</dbReference>